<feature type="domain" description="SAWADEE" evidence="1">
    <location>
        <begin position="12"/>
        <end position="153"/>
    </location>
</feature>
<evidence type="ECO:0000313" key="3">
    <source>
        <dbReference type="Proteomes" id="UP001177140"/>
    </source>
</evidence>
<gene>
    <name evidence="2" type="ORF">MKW94_017497</name>
</gene>
<dbReference type="EMBL" id="JAJJMA010272207">
    <property type="protein sequence ID" value="MCL7045658.1"/>
    <property type="molecule type" value="Genomic_DNA"/>
</dbReference>
<dbReference type="GO" id="GO:0003682">
    <property type="term" value="F:chromatin binding"/>
    <property type="evidence" value="ECO:0007669"/>
    <property type="project" value="InterPro"/>
</dbReference>
<dbReference type="AlphaFoldDB" id="A0AA42AZ72"/>
<dbReference type="Pfam" id="PF16719">
    <property type="entry name" value="SAWADEE"/>
    <property type="match status" value="1"/>
</dbReference>
<comment type="caution">
    <text evidence="2">The sequence shown here is derived from an EMBL/GenBank/DDBJ whole genome shotgun (WGS) entry which is preliminary data.</text>
</comment>
<dbReference type="InterPro" id="IPR032001">
    <property type="entry name" value="SAWADEE_dom"/>
</dbReference>
<name>A0AA42AZ72_PAPNU</name>
<reference evidence="2" key="1">
    <citation type="submission" date="2022-03" db="EMBL/GenBank/DDBJ databases">
        <title>A functionally conserved STORR gene fusion in Papaver species that diverged 16.8 million years ago.</title>
        <authorList>
            <person name="Catania T."/>
        </authorList>
    </citation>
    <scope>NUCLEOTIDE SEQUENCE</scope>
    <source>
        <strain evidence="2">S-191538</strain>
    </source>
</reference>
<proteinExistence type="predicted"/>
<dbReference type="PANTHER" id="PTHR36384">
    <property type="entry name" value="SAWADEE PROTEIN"/>
    <property type="match status" value="1"/>
</dbReference>
<evidence type="ECO:0000259" key="1">
    <source>
        <dbReference type="Pfam" id="PF16719"/>
    </source>
</evidence>
<keyword evidence="3" id="KW-1185">Reference proteome</keyword>
<dbReference type="PANTHER" id="PTHR36384:SF1">
    <property type="entry name" value="SAWADEE PROTEIN"/>
    <property type="match status" value="1"/>
</dbReference>
<accession>A0AA42AZ72</accession>
<organism evidence="2 3">
    <name type="scientific">Papaver nudicaule</name>
    <name type="common">Iceland poppy</name>
    <dbReference type="NCBI Taxonomy" id="74823"/>
    <lineage>
        <taxon>Eukaryota</taxon>
        <taxon>Viridiplantae</taxon>
        <taxon>Streptophyta</taxon>
        <taxon>Embryophyta</taxon>
        <taxon>Tracheophyta</taxon>
        <taxon>Spermatophyta</taxon>
        <taxon>Magnoliopsida</taxon>
        <taxon>Ranunculales</taxon>
        <taxon>Papaveraceae</taxon>
        <taxon>Papaveroideae</taxon>
        <taxon>Papaver</taxon>
    </lineage>
</organism>
<dbReference type="Gene3D" id="2.30.30.140">
    <property type="match status" value="1"/>
</dbReference>
<sequence length="190" mass="21756">MSPPRKPNQNPLLDFRSIRDDAWYTVSKLAFNKRNGCLTVRFLGFGAEDDEKFYVRDFKSLKELDDLVSRFRPACVQLQDEECKDLKRLALVCALLEESEQDRRFYNGFIESIHRAPHSLNGSEESCSCEYVVGWLEGPKTGETEQMRLDRICKIQPGSPLFNQTLASFVNMSQAQIGLVSDGDHMPLKK</sequence>
<feature type="non-terminal residue" evidence="2">
    <location>
        <position position="190"/>
    </location>
</feature>
<evidence type="ECO:0000313" key="2">
    <source>
        <dbReference type="EMBL" id="MCL7045658.1"/>
    </source>
</evidence>
<dbReference type="Proteomes" id="UP001177140">
    <property type="component" value="Unassembled WGS sequence"/>
</dbReference>
<protein>
    <recommendedName>
        <fullName evidence="1">SAWADEE domain-containing protein</fullName>
    </recommendedName>
</protein>